<dbReference type="AlphaFoldDB" id="A0A917ULX8"/>
<gene>
    <name evidence="1" type="ORF">GCM10008939_09050</name>
</gene>
<reference evidence="1" key="1">
    <citation type="journal article" date="2014" name="Int. J. Syst. Evol. Microbiol.">
        <title>Complete genome sequence of Corynebacterium casei LMG S-19264T (=DSM 44701T), isolated from a smear-ripened cheese.</title>
        <authorList>
            <consortium name="US DOE Joint Genome Institute (JGI-PGF)"/>
            <person name="Walter F."/>
            <person name="Albersmeier A."/>
            <person name="Kalinowski J."/>
            <person name="Ruckert C."/>
        </authorList>
    </citation>
    <scope>NUCLEOTIDE SEQUENCE</scope>
    <source>
        <strain evidence="1">JCM 14371</strain>
    </source>
</reference>
<dbReference type="EMBL" id="BMOE01000002">
    <property type="protein sequence ID" value="GGJ67045.1"/>
    <property type="molecule type" value="Genomic_DNA"/>
</dbReference>
<protein>
    <submittedName>
        <fullName evidence="1">Uncharacterized protein</fullName>
    </submittedName>
</protein>
<organism evidence="1 2">
    <name type="scientific">Deinococcus aquiradiocola</name>
    <dbReference type="NCBI Taxonomy" id="393059"/>
    <lineage>
        <taxon>Bacteria</taxon>
        <taxon>Thermotogati</taxon>
        <taxon>Deinococcota</taxon>
        <taxon>Deinococci</taxon>
        <taxon>Deinococcales</taxon>
        <taxon>Deinococcaceae</taxon>
        <taxon>Deinococcus</taxon>
    </lineage>
</organism>
<evidence type="ECO:0000313" key="1">
    <source>
        <dbReference type="EMBL" id="GGJ67045.1"/>
    </source>
</evidence>
<keyword evidence="2" id="KW-1185">Reference proteome</keyword>
<name>A0A917ULX8_9DEIO</name>
<comment type="caution">
    <text evidence="1">The sequence shown here is derived from an EMBL/GenBank/DDBJ whole genome shotgun (WGS) entry which is preliminary data.</text>
</comment>
<proteinExistence type="predicted"/>
<sequence>MGIVLALTSLGLSAYTVWNDPARRAAADQQSATERALREGYAADSLAAATAANVRNGCWASAQYQLGKRIRAVPESAPPMWSRTTASWTWVSAVDVKNASGTSRRVGFHCTMTGPKLDGSEVAAVLDRPSGTAP</sequence>
<dbReference type="Proteomes" id="UP000635726">
    <property type="component" value="Unassembled WGS sequence"/>
</dbReference>
<accession>A0A917ULX8</accession>
<reference evidence="1" key="2">
    <citation type="submission" date="2020-09" db="EMBL/GenBank/DDBJ databases">
        <authorList>
            <person name="Sun Q."/>
            <person name="Ohkuma M."/>
        </authorList>
    </citation>
    <scope>NUCLEOTIDE SEQUENCE</scope>
    <source>
        <strain evidence="1">JCM 14371</strain>
    </source>
</reference>
<dbReference type="RefSeq" id="WP_188961084.1">
    <property type="nucleotide sequence ID" value="NZ_BMOE01000002.1"/>
</dbReference>
<evidence type="ECO:0000313" key="2">
    <source>
        <dbReference type="Proteomes" id="UP000635726"/>
    </source>
</evidence>